<dbReference type="Proteomes" id="UP000436522">
    <property type="component" value="Unassembled WGS sequence"/>
</dbReference>
<dbReference type="AlphaFoldDB" id="A0A640VXT8"/>
<dbReference type="EMBL" id="BLIV01000007">
    <property type="protein sequence ID" value="GFE51775.1"/>
    <property type="molecule type" value="Genomic_DNA"/>
</dbReference>
<gene>
    <name evidence="1" type="ORF">So717_35280</name>
</gene>
<accession>A0A640VXT8</accession>
<name>A0A640VXT8_9RHOB</name>
<evidence type="ECO:0000313" key="1">
    <source>
        <dbReference type="EMBL" id="GFE51775.1"/>
    </source>
</evidence>
<reference evidence="1 2" key="1">
    <citation type="submission" date="2019-12" db="EMBL/GenBank/DDBJ databases">
        <title>Roseobacter cerasinus sp. nov., isolated from seawater around aquaculture.</title>
        <authorList>
            <person name="Muramatsu S."/>
            <person name="Takabe Y."/>
            <person name="Mori K."/>
            <person name="Takaichi S."/>
            <person name="Hanada S."/>
        </authorList>
    </citation>
    <scope>NUCLEOTIDE SEQUENCE [LARGE SCALE GENOMIC DNA]</scope>
    <source>
        <strain evidence="1 2">AI77</strain>
    </source>
</reference>
<protein>
    <submittedName>
        <fullName evidence="1">Uncharacterized protein</fullName>
    </submittedName>
</protein>
<evidence type="ECO:0000313" key="2">
    <source>
        <dbReference type="Proteomes" id="UP000436522"/>
    </source>
</evidence>
<sequence length="100" mass="10729">MSTRKRTAHRHEIRAKLAIALSNDTSATNRVNLAVSSSGIFRRFTSDGVGPLYVSRVLKNVASAIPAFRQTSATDVPSSTCFAGTKLEADVIVYAATMAR</sequence>
<organism evidence="1 2">
    <name type="scientific">Roseobacter cerasinus</name>
    <dbReference type="NCBI Taxonomy" id="2602289"/>
    <lineage>
        <taxon>Bacteria</taxon>
        <taxon>Pseudomonadati</taxon>
        <taxon>Pseudomonadota</taxon>
        <taxon>Alphaproteobacteria</taxon>
        <taxon>Rhodobacterales</taxon>
        <taxon>Roseobacteraceae</taxon>
        <taxon>Roseobacter</taxon>
    </lineage>
</organism>
<proteinExistence type="predicted"/>
<keyword evidence="2" id="KW-1185">Reference proteome</keyword>
<comment type="caution">
    <text evidence="1">The sequence shown here is derived from an EMBL/GenBank/DDBJ whole genome shotgun (WGS) entry which is preliminary data.</text>
</comment>